<dbReference type="AlphaFoldDB" id="A0A0D2GCK3"/>
<evidence type="ECO:0000313" key="3">
    <source>
        <dbReference type="Proteomes" id="UP000054266"/>
    </source>
</evidence>
<dbReference type="Proteomes" id="UP000054266">
    <property type="component" value="Unassembled WGS sequence"/>
</dbReference>
<keyword evidence="3" id="KW-1185">Reference proteome</keyword>
<name>A0A0D2GCK3_9EURO</name>
<organism evidence="2 3">
    <name type="scientific">Phialophora macrospora</name>
    <dbReference type="NCBI Taxonomy" id="1851006"/>
    <lineage>
        <taxon>Eukaryota</taxon>
        <taxon>Fungi</taxon>
        <taxon>Dikarya</taxon>
        <taxon>Ascomycota</taxon>
        <taxon>Pezizomycotina</taxon>
        <taxon>Eurotiomycetes</taxon>
        <taxon>Chaetothyriomycetidae</taxon>
        <taxon>Chaetothyriales</taxon>
        <taxon>Herpotrichiellaceae</taxon>
        <taxon>Phialophora</taxon>
    </lineage>
</organism>
<feature type="region of interest" description="Disordered" evidence="1">
    <location>
        <begin position="138"/>
        <end position="160"/>
    </location>
</feature>
<evidence type="ECO:0000313" key="2">
    <source>
        <dbReference type="EMBL" id="KIW69839.1"/>
    </source>
</evidence>
<feature type="compositionally biased region" description="Pro residues" evidence="1">
    <location>
        <begin position="139"/>
        <end position="152"/>
    </location>
</feature>
<protein>
    <submittedName>
        <fullName evidence="2">Uncharacterized protein</fullName>
    </submittedName>
</protein>
<evidence type="ECO:0000256" key="1">
    <source>
        <dbReference type="SAM" id="MobiDB-lite"/>
    </source>
</evidence>
<reference evidence="2 3" key="1">
    <citation type="submission" date="2015-01" db="EMBL/GenBank/DDBJ databases">
        <title>The Genome Sequence of Capronia semiimmersa CBS27337.</title>
        <authorList>
            <consortium name="The Broad Institute Genomics Platform"/>
            <person name="Cuomo C."/>
            <person name="de Hoog S."/>
            <person name="Gorbushina A."/>
            <person name="Stielow B."/>
            <person name="Teixiera M."/>
            <person name="Abouelleil A."/>
            <person name="Chapman S.B."/>
            <person name="Priest M."/>
            <person name="Young S.K."/>
            <person name="Wortman J."/>
            <person name="Nusbaum C."/>
            <person name="Birren B."/>
        </authorList>
    </citation>
    <scope>NUCLEOTIDE SEQUENCE [LARGE SCALE GENOMIC DNA]</scope>
    <source>
        <strain evidence="2 3">CBS 27337</strain>
    </source>
</reference>
<gene>
    <name evidence="2" type="ORF">PV04_02162</name>
</gene>
<feature type="region of interest" description="Disordered" evidence="1">
    <location>
        <begin position="53"/>
        <end position="82"/>
    </location>
</feature>
<sequence length="212" mass="23499">MATQQASNHTRREIEAAETLVSFHNKTVEFVGLREVEDSRQLYPVTVPHPRAAAHLSDRRQMPPPPLPMSRQARHGQAPARRHGGQVYGQARAAPYPVRTPHLPQVPVLGQGAQHGSAQVQAPGGFVNYQYAAMAGAVRPPPSAPSPAPRQEPAPAAGPRARPGYSYRCYMCDHTIPHRLWAMVNHMVKKHGVTRESVDRTRLEDTKVQMLW</sequence>
<dbReference type="EMBL" id="KN846957">
    <property type="protein sequence ID" value="KIW69839.1"/>
    <property type="molecule type" value="Genomic_DNA"/>
</dbReference>
<dbReference type="HOGENOM" id="CLU_1255866_0_0_1"/>
<proteinExistence type="predicted"/>
<accession>A0A0D2GCK3</accession>